<evidence type="ECO:0000256" key="2">
    <source>
        <dbReference type="ARBA" id="ARBA00022448"/>
    </source>
</evidence>
<evidence type="ECO:0000259" key="8">
    <source>
        <dbReference type="PROSITE" id="PS50928"/>
    </source>
</evidence>
<dbReference type="PANTHER" id="PTHR30193:SF41">
    <property type="entry name" value="DIACETYLCHITOBIOSE UPTAKE SYSTEM PERMEASE PROTEIN NGCF"/>
    <property type="match status" value="1"/>
</dbReference>
<organism evidence="9 10">
    <name type="scientific">Microbacterium bandirmense</name>
    <dbReference type="NCBI Taxonomy" id="3122050"/>
    <lineage>
        <taxon>Bacteria</taxon>
        <taxon>Bacillati</taxon>
        <taxon>Actinomycetota</taxon>
        <taxon>Actinomycetes</taxon>
        <taxon>Micrococcales</taxon>
        <taxon>Microbacteriaceae</taxon>
        <taxon>Microbacterium</taxon>
    </lineage>
</organism>
<reference evidence="9 10" key="1">
    <citation type="submission" date="2024-02" db="EMBL/GenBank/DDBJ databases">
        <authorList>
            <person name="Saticioglu I.B."/>
        </authorList>
    </citation>
    <scope>NUCLEOTIDE SEQUENCE [LARGE SCALE GENOMIC DNA]</scope>
    <source>
        <strain evidence="9 10">Mu-80</strain>
    </source>
</reference>
<protein>
    <submittedName>
        <fullName evidence="9">Sugar ABC transporter permease</fullName>
    </submittedName>
</protein>
<evidence type="ECO:0000313" key="9">
    <source>
        <dbReference type="EMBL" id="MEJ1088057.1"/>
    </source>
</evidence>
<dbReference type="InterPro" id="IPR035906">
    <property type="entry name" value="MetI-like_sf"/>
</dbReference>
<evidence type="ECO:0000313" key="10">
    <source>
        <dbReference type="Proteomes" id="UP001371224"/>
    </source>
</evidence>
<dbReference type="EMBL" id="JBBDGM010000005">
    <property type="protein sequence ID" value="MEJ1088057.1"/>
    <property type="molecule type" value="Genomic_DNA"/>
</dbReference>
<feature type="transmembrane region" description="Helical" evidence="7">
    <location>
        <begin position="209"/>
        <end position="229"/>
    </location>
</feature>
<evidence type="ECO:0000256" key="3">
    <source>
        <dbReference type="ARBA" id="ARBA00022475"/>
    </source>
</evidence>
<keyword evidence="5 7" id="KW-1133">Transmembrane helix</keyword>
<feature type="domain" description="ABC transmembrane type-1" evidence="8">
    <location>
        <begin position="72"/>
        <end position="286"/>
    </location>
</feature>
<feature type="transmembrane region" description="Helical" evidence="7">
    <location>
        <begin position="269"/>
        <end position="290"/>
    </location>
</feature>
<dbReference type="RefSeq" id="WP_337331726.1">
    <property type="nucleotide sequence ID" value="NZ_JBBDGM010000005.1"/>
</dbReference>
<feature type="transmembrane region" description="Helical" evidence="7">
    <location>
        <begin position="109"/>
        <end position="129"/>
    </location>
</feature>
<name>A0ABU8L9Q3_9MICO</name>
<dbReference type="InterPro" id="IPR051393">
    <property type="entry name" value="ABC_transporter_permease"/>
</dbReference>
<proteinExistence type="inferred from homology"/>
<dbReference type="InterPro" id="IPR000515">
    <property type="entry name" value="MetI-like"/>
</dbReference>
<accession>A0ABU8L9Q3</accession>
<evidence type="ECO:0000256" key="7">
    <source>
        <dbReference type="RuleBase" id="RU363032"/>
    </source>
</evidence>
<feature type="transmembrane region" description="Helical" evidence="7">
    <location>
        <begin position="236"/>
        <end position="257"/>
    </location>
</feature>
<dbReference type="CDD" id="cd06261">
    <property type="entry name" value="TM_PBP2"/>
    <property type="match status" value="1"/>
</dbReference>
<dbReference type="PANTHER" id="PTHR30193">
    <property type="entry name" value="ABC TRANSPORTER PERMEASE PROTEIN"/>
    <property type="match status" value="1"/>
</dbReference>
<feature type="transmembrane region" description="Helical" evidence="7">
    <location>
        <begin position="12"/>
        <end position="35"/>
    </location>
</feature>
<gene>
    <name evidence="9" type="ORF">WDU99_06980</name>
</gene>
<dbReference type="Gene3D" id="1.10.3720.10">
    <property type="entry name" value="MetI-like"/>
    <property type="match status" value="1"/>
</dbReference>
<comment type="similarity">
    <text evidence="7">Belongs to the binding-protein-dependent transport system permease family.</text>
</comment>
<keyword evidence="10" id="KW-1185">Reference proteome</keyword>
<dbReference type="Pfam" id="PF00528">
    <property type="entry name" value="BPD_transp_1"/>
    <property type="match status" value="1"/>
</dbReference>
<feature type="transmembrane region" description="Helical" evidence="7">
    <location>
        <begin position="135"/>
        <end position="154"/>
    </location>
</feature>
<evidence type="ECO:0000256" key="4">
    <source>
        <dbReference type="ARBA" id="ARBA00022692"/>
    </source>
</evidence>
<keyword evidence="2 7" id="KW-0813">Transport</keyword>
<feature type="transmembrane region" description="Helical" evidence="7">
    <location>
        <begin position="76"/>
        <end position="97"/>
    </location>
</feature>
<comment type="subcellular location">
    <subcellularLocation>
        <location evidence="1 7">Cell membrane</location>
        <topology evidence="1 7">Multi-pass membrane protein</topology>
    </subcellularLocation>
</comment>
<keyword evidence="3" id="KW-1003">Cell membrane</keyword>
<dbReference type="PROSITE" id="PS50928">
    <property type="entry name" value="ABC_TM1"/>
    <property type="match status" value="1"/>
</dbReference>
<sequence length="303" mass="33290">MARSRTRYRRSAFLGVVLSLPAIILAFLFLFWPVFVAGQYSFTSASGYGDRDPVGFENYLTAFTDTRFHDAIGRNVIFAIGVTLCSTVIGFVLAYMLFLRVRGWRALQVMFLVPFIMPVVVVGLLWQFMLEPTNGLVNSVLRQIGLGSLAGPWLTGESTALASVGLVHVWTLAPFAMLLIFSAMIGLPADVLEAASIDGAGHLVKMWRIVLPMVRPTLVLVLFVLMLQLFRSFDLVYLLTKGGPIGSTTIATLYLFVEGFTNNKYGYANALGIILGLVLGTIAMIPRIVTWRQARISAKRGAL</sequence>
<feature type="transmembrane region" description="Helical" evidence="7">
    <location>
        <begin position="166"/>
        <end position="189"/>
    </location>
</feature>
<evidence type="ECO:0000256" key="6">
    <source>
        <dbReference type="ARBA" id="ARBA00023136"/>
    </source>
</evidence>
<dbReference type="Proteomes" id="UP001371224">
    <property type="component" value="Unassembled WGS sequence"/>
</dbReference>
<evidence type="ECO:0000256" key="1">
    <source>
        <dbReference type="ARBA" id="ARBA00004651"/>
    </source>
</evidence>
<evidence type="ECO:0000256" key="5">
    <source>
        <dbReference type="ARBA" id="ARBA00022989"/>
    </source>
</evidence>
<comment type="caution">
    <text evidence="9">The sequence shown here is derived from an EMBL/GenBank/DDBJ whole genome shotgun (WGS) entry which is preliminary data.</text>
</comment>
<keyword evidence="4 7" id="KW-0812">Transmembrane</keyword>
<dbReference type="SUPFAM" id="SSF161098">
    <property type="entry name" value="MetI-like"/>
    <property type="match status" value="1"/>
</dbReference>
<keyword evidence="6 7" id="KW-0472">Membrane</keyword>